<name>A0A2T2WUQ5_9FIRM</name>
<dbReference type="EMBL" id="PXYT01000046">
    <property type="protein sequence ID" value="PSR25953.1"/>
    <property type="molecule type" value="Genomic_DNA"/>
</dbReference>
<dbReference type="GO" id="GO:0006796">
    <property type="term" value="P:phosphate-containing compound metabolic process"/>
    <property type="evidence" value="ECO:0007669"/>
    <property type="project" value="UniProtKB-ARBA"/>
</dbReference>
<dbReference type="InterPro" id="IPR002173">
    <property type="entry name" value="Carboh/pur_kinase_PfkB_CS"/>
</dbReference>
<dbReference type="PROSITE" id="PS00583">
    <property type="entry name" value="PFKB_KINASES_1"/>
    <property type="match status" value="1"/>
</dbReference>
<dbReference type="AlphaFoldDB" id="A0A2T2WUQ5"/>
<evidence type="ECO:0000256" key="1">
    <source>
        <dbReference type="ARBA" id="ARBA00010688"/>
    </source>
</evidence>
<evidence type="ECO:0000256" key="3">
    <source>
        <dbReference type="ARBA" id="ARBA00022777"/>
    </source>
</evidence>
<dbReference type="InterPro" id="IPR011611">
    <property type="entry name" value="PfkB_dom"/>
</dbReference>
<gene>
    <name evidence="5" type="ORF">C7B43_15450</name>
</gene>
<accession>A0A2T2WUQ5</accession>
<dbReference type="PANTHER" id="PTHR10584:SF166">
    <property type="entry name" value="RIBOKINASE"/>
    <property type="match status" value="1"/>
</dbReference>
<reference evidence="5 6" key="1">
    <citation type="journal article" date="2014" name="BMC Genomics">
        <title>Comparison of environmental and isolate Sulfobacillus genomes reveals diverse carbon, sulfur, nitrogen, and hydrogen metabolisms.</title>
        <authorList>
            <person name="Justice N.B."/>
            <person name="Norman A."/>
            <person name="Brown C.T."/>
            <person name="Singh A."/>
            <person name="Thomas B.C."/>
            <person name="Banfield J.F."/>
        </authorList>
    </citation>
    <scope>NUCLEOTIDE SEQUENCE [LARGE SCALE GENOMIC DNA]</scope>
    <source>
        <strain evidence="5">AMDSBA1</strain>
    </source>
</reference>
<dbReference type="GO" id="GO:0016301">
    <property type="term" value="F:kinase activity"/>
    <property type="evidence" value="ECO:0007669"/>
    <property type="project" value="UniProtKB-KW"/>
</dbReference>
<comment type="similarity">
    <text evidence="1">Belongs to the carbohydrate kinase PfkB family.</text>
</comment>
<dbReference type="InterPro" id="IPR029056">
    <property type="entry name" value="Ribokinase-like"/>
</dbReference>
<dbReference type="Proteomes" id="UP000242699">
    <property type="component" value="Unassembled WGS sequence"/>
</dbReference>
<evidence type="ECO:0000313" key="6">
    <source>
        <dbReference type="Proteomes" id="UP000242699"/>
    </source>
</evidence>
<proteinExistence type="inferred from homology"/>
<dbReference type="PANTHER" id="PTHR10584">
    <property type="entry name" value="SUGAR KINASE"/>
    <property type="match status" value="1"/>
</dbReference>
<dbReference type="InterPro" id="IPR002139">
    <property type="entry name" value="Ribo/fructo_kinase"/>
</dbReference>
<organism evidence="5 6">
    <name type="scientific">Sulfobacillus benefaciens</name>
    <dbReference type="NCBI Taxonomy" id="453960"/>
    <lineage>
        <taxon>Bacteria</taxon>
        <taxon>Bacillati</taxon>
        <taxon>Bacillota</taxon>
        <taxon>Clostridia</taxon>
        <taxon>Eubacteriales</taxon>
        <taxon>Clostridiales Family XVII. Incertae Sedis</taxon>
        <taxon>Sulfobacillus</taxon>
    </lineage>
</organism>
<sequence>MRVLVLGSTVVDMPMMIDHDPEDGETIQMPRGQMYLGGKALNQALQLFNLGVDVRLITALGGDSLGQWALNELERTSLPVSLIHNKETFTAYAVPVAMPHKHFIFHVPGINSHVTISDLEELAINWEGVDIIVLQGEWPWSVSLWAAQQCSRAKGKVVLNPAPAPGLPHDLLRLTDTLISNQQELSTILGVPEVEWDQAMANFFLAYPNLSVCVVSLGYRGMRYFARNGRRHTFPAFPTEVVDPTGAGDSLLGAWIWSIGQGMSYDEAAVMGLRAGALAVKHLGAGTNLPTRKDLEQWL</sequence>
<protein>
    <recommendedName>
        <fullName evidence="4">Carbohydrate kinase PfkB domain-containing protein</fullName>
    </recommendedName>
</protein>
<feature type="domain" description="Carbohydrate kinase PfkB" evidence="4">
    <location>
        <begin position="3"/>
        <end position="292"/>
    </location>
</feature>
<evidence type="ECO:0000256" key="2">
    <source>
        <dbReference type="ARBA" id="ARBA00022679"/>
    </source>
</evidence>
<dbReference type="SUPFAM" id="SSF53613">
    <property type="entry name" value="Ribokinase-like"/>
    <property type="match status" value="1"/>
</dbReference>
<evidence type="ECO:0000313" key="5">
    <source>
        <dbReference type="EMBL" id="PSR25953.1"/>
    </source>
</evidence>
<dbReference type="Gene3D" id="3.40.1190.20">
    <property type="match status" value="1"/>
</dbReference>
<dbReference type="PRINTS" id="PR00990">
    <property type="entry name" value="RIBOKINASE"/>
</dbReference>
<evidence type="ECO:0000259" key="4">
    <source>
        <dbReference type="Pfam" id="PF00294"/>
    </source>
</evidence>
<comment type="caution">
    <text evidence="5">The sequence shown here is derived from an EMBL/GenBank/DDBJ whole genome shotgun (WGS) entry which is preliminary data.</text>
</comment>
<keyword evidence="3" id="KW-0418">Kinase</keyword>
<dbReference type="Pfam" id="PF00294">
    <property type="entry name" value="PfkB"/>
    <property type="match status" value="1"/>
</dbReference>
<keyword evidence="2" id="KW-0808">Transferase</keyword>